<evidence type="ECO:0000313" key="2">
    <source>
        <dbReference type="EMBL" id="KEH20694.1"/>
    </source>
</evidence>
<proteinExistence type="predicted"/>
<reference evidence="2 4" key="2">
    <citation type="journal article" date="2014" name="BMC Genomics">
        <title>An improved genome release (version Mt4.0) for the model legume Medicago truncatula.</title>
        <authorList>
            <person name="Tang H."/>
            <person name="Krishnakumar V."/>
            <person name="Bidwell S."/>
            <person name="Rosen B."/>
            <person name="Chan A."/>
            <person name="Zhou S."/>
            <person name="Gentzbittel L."/>
            <person name="Childs K.L."/>
            <person name="Yandell M."/>
            <person name="Gundlach H."/>
            <person name="Mayer K.F."/>
            <person name="Schwartz D.C."/>
            <person name="Town C.D."/>
        </authorList>
    </citation>
    <scope>GENOME REANNOTATION</scope>
    <source>
        <strain evidence="2">A17</strain>
        <strain evidence="3 4">cv. Jemalong A17</strain>
    </source>
</reference>
<dbReference type="HOGENOM" id="CLU_3035453_0_0_1"/>
<dbReference type="EMBL" id="CM001224">
    <property type="protein sequence ID" value="KEH20694.1"/>
    <property type="molecule type" value="Genomic_DNA"/>
</dbReference>
<dbReference type="AlphaFoldDB" id="A0A072TT51"/>
<evidence type="ECO:0000313" key="4">
    <source>
        <dbReference type="Proteomes" id="UP000002051"/>
    </source>
</evidence>
<reference evidence="2 4" key="1">
    <citation type="journal article" date="2011" name="Nature">
        <title>The Medicago genome provides insight into the evolution of rhizobial symbioses.</title>
        <authorList>
            <person name="Young N.D."/>
            <person name="Debelle F."/>
            <person name="Oldroyd G.E."/>
            <person name="Geurts R."/>
            <person name="Cannon S.B."/>
            <person name="Udvardi M.K."/>
            <person name="Benedito V.A."/>
            <person name="Mayer K.F."/>
            <person name="Gouzy J."/>
            <person name="Schoof H."/>
            <person name="Van de Peer Y."/>
            <person name="Proost S."/>
            <person name="Cook D.R."/>
            <person name="Meyers B.C."/>
            <person name="Spannagl M."/>
            <person name="Cheung F."/>
            <person name="De Mita S."/>
            <person name="Krishnakumar V."/>
            <person name="Gundlach H."/>
            <person name="Zhou S."/>
            <person name="Mudge J."/>
            <person name="Bharti A.K."/>
            <person name="Murray J.D."/>
            <person name="Naoumkina M.A."/>
            <person name="Rosen B."/>
            <person name="Silverstein K.A."/>
            <person name="Tang H."/>
            <person name="Rombauts S."/>
            <person name="Zhao P.X."/>
            <person name="Zhou P."/>
            <person name="Barbe V."/>
            <person name="Bardou P."/>
            <person name="Bechner M."/>
            <person name="Bellec A."/>
            <person name="Berger A."/>
            <person name="Berges H."/>
            <person name="Bidwell S."/>
            <person name="Bisseling T."/>
            <person name="Choisne N."/>
            <person name="Couloux A."/>
            <person name="Denny R."/>
            <person name="Deshpande S."/>
            <person name="Dai X."/>
            <person name="Doyle J.J."/>
            <person name="Dudez A.M."/>
            <person name="Farmer A.D."/>
            <person name="Fouteau S."/>
            <person name="Franken C."/>
            <person name="Gibelin C."/>
            <person name="Gish J."/>
            <person name="Goldstein S."/>
            <person name="Gonzalez A.J."/>
            <person name="Green P.J."/>
            <person name="Hallab A."/>
            <person name="Hartog M."/>
            <person name="Hua A."/>
            <person name="Humphray S.J."/>
            <person name="Jeong D.H."/>
            <person name="Jing Y."/>
            <person name="Jocker A."/>
            <person name="Kenton S.M."/>
            <person name="Kim D.J."/>
            <person name="Klee K."/>
            <person name="Lai H."/>
            <person name="Lang C."/>
            <person name="Lin S."/>
            <person name="Macmil S.L."/>
            <person name="Magdelenat G."/>
            <person name="Matthews L."/>
            <person name="McCorrison J."/>
            <person name="Monaghan E.L."/>
            <person name="Mun J.H."/>
            <person name="Najar F.Z."/>
            <person name="Nicholson C."/>
            <person name="Noirot C."/>
            <person name="O'Bleness M."/>
            <person name="Paule C.R."/>
            <person name="Poulain J."/>
            <person name="Prion F."/>
            <person name="Qin B."/>
            <person name="Qu C."/>
            <person name="Retzel E.F."/>
            <person name="Riddle C."/>
            <person name="Sallet E."/>
            <person name="Samain S."/>
            <person name="Samson N."/>
            <person name="Sanders I."/>
            <person name="Saurat O."/>
            <person name="Scarpelli C."/>
            <person name="Schiex T."/>
            <person name="Segurens B."/>
            <person name="Severin A.J."/>
            <person name="Sherrier D.J."/>
            <person name="Shi R."/>
            <person name="Sims S."/>
            <person name="Singer S.R."/>
            <person name="Sinharoy S."/>
            <person name="Sterck L."/>
            <person name="Viollet A."/>
            <person name="Wang B.B."/>
            <person name="Wang K."/>
            <person name="Wang M."/>
            <person name="Wang X."/>
            <person name="Warfsmann J."/>
            <person name="Weissenbach J."/>
            <person name="White D.D."/>
            <person name="White J.D."/>
            <person name="Wiley G.B."/>
            <person name="Wincker P."/>
            <person name="Xing Y."/>
            <person name="Yang L."/>
            <person name="Yao Z."/>
            <person name="Ying F."/>
            <person name="Zhai J."/>
            <person name="Zhou L."/>
            <person name="Zuber A."/>
            <person name="Denarie J."/>
            <person name="Dixon R.A."/>
            <person name="May G.D."/>
            <person name="Schwartz D.C."/>
            <person name="Rogers J."/>
            <person name="Quetier F."/>
            <person name="Town C.D."/>
            <person name="Roe B.A."/>
        </authorList>
    </citation>
    <scope>NUCLEOTIDE SEQUENCE [LARGE SCALE GENOMIC DNA]</scope>
    <source>
        <strain evidence="2">A17</strain>
        <strain evidence="3 4">cv. Jemalong A17</strain>
    </source>
</reference>
<keyword evidence="4" id="KW-1185">Reference proteome</keyword>
<protein>
    <submittedName>
        <fullName evidence="2 3">Uncharacterized protein</fullName>
    </submittedName>
</protein>
<dbReference type="EnsemblPlants" id="KEH20694">
    <property type="protein sequence ID" value="KEH20694"/>
    <property type="gene ID" value="MTR_8g487710"/>
</dbReference>
<feature type="compositionally biased region" description="Polar residues" evidence="1">
    <location>
        <begin position="1"/>
        <end position="14"/>
    </location>
</feature>
<evidence type="ECO:0000313" key="3">
    <source>
        <dbReference type="EnsemblPlants" id="KEH20694"/>
    </source>
</evidence>
<reference evidence="3" key="3">
    <citation type="submission" date="2015-04" db="UniProtKB">
        <authorList>
            <consortium name="EnsemblPlants"/>
        </authorList>
    </citation>
    <scope>IDENTIFICATION</scope>
    <source>
        <strain evidence="3">cv. Jemalong A17</strain>
    </source>
</reference>
<evidence type="ECO:0000256" key="1">
    <source>
        <dbReference type="SAM" id="MobiDB-lite"/>
    </source>
</evidence>
<feature type="compositionally biased region" description="Basic and acidic residues" evidence="1">
    <location>
        <begin position="44"/>
        <end position="55"/>
    </location>
</feature>
<organism evidence="2 4">
    <name type="scientific">Medicago truncatula</name>
    <name type="common">Barrel medic</name>
    <name type="synonym">Medicago tribuloides</name>
    <dbReference type="NCBI Taxonomy" id="3880"/>
    <lineage>
        <taxon>Eukaryota</taxon>
        <taxon>Viridiplantae</taxon>
        <taxon>Streptophyta</taxon>
        <taxon>Embryophyta</taxon>
        <taxon>Tracheophyta</taxon>
        <taxon>Spermatophyta</taxon>
        <taxon>Magnoliopsida</taxon>
        <taxon>eudicotyledons</taxon>
        <taxon>Gunneridae</taxon>
        <taxon>Pentapetalae</taxon>
        <taxon>rosids</taxon>
        <taxon>fabids</taxon>
        <taxon>Fabales</taxon>
        <taxon>Fabaceae</taxon>
        <taxon>Papilionoideae</taxon>
        <taxon>50 kb inversion clade</taxon>
        <taxon>NPAAA clade</taxon>
        <taxon>Hologalegina</taxon>
        <taxon>IRL clade</taxon>
        <taxon>Trifolieae</taxon>
        <taxon>Medicago</taxon>
    </lineage>
</organism>
<dbReference type="Proteomes" id="UP000002051">
    <property type="component" value="Chromosome 8"/>
</dbReference>
<sequence length="55" mass="5950">MTSYGKGTLPSNSRETIEGDSNNKDDVIGTNSGVIDLDEYDASTTKERKIPSVKD</sequence>
<gene>
    <name evidence="2" type="ordered locus">MTR_8g487710</name>
</gene>
<feature type="region of interest" description="Disordered" evidence="1">
    <location>
        <begin position="1"/>
        <end position="55"/>
    </location>
</feature>
<feature type="compositionally biased region" description="Basic and acidic residues" evidence="1">
    <location>
        <begin position="15"/>
        <end position="27"/>
    </location>
</feature>
<accession>A0A072TT51</accession>
<name>A0A072TT51_MEDTR</name>